<reference evidence="2 3" key="2">
    <citation type="journal article" date="2010" name="Stand. Genomic Sci.">
        <title>Complete genome sequence of Sebaldella termitidis type strain (NCTC 11300).</title>
        <authorList>
            <person name="Harmon-Smith M."/>
            <person name="Celia L."/>
            <person name="Chertkov O."/>
            <person name="Lapidus A."/>
            <person name="Copeland A."/>
            <person name="Glavina Del Rio T."/>
            <person name="Nolan M."/>
            <person name="Lucas S."/>
            <person name="Tice H."/>
            <person name="Cheng J.F."/>
            <person name="Han C."/>
            <person name="Detter J.C."/>
            <person name="Bruce D."/>
            <person name="Goodwin L."/>
            <person name="Pitluck S."/>
            <person name="Pati A."/>
            <person name="Liolios K."/>
            <person name="Ivanova N."/>
            <person name="Mavromatis K."/>
            <person name="Mikhailova N."/>
            <person name="Chen A."/>
            <person name="Palaniappan K."/>
            <person name="Land M."/>
            <person name="Hauser L."/>
            <person name="Chang Y.J."/>
            <person name="Jeffries C.D."/>
            <person name="Brettin T."/>
            <person name="Goker M."/>
            <person name="Beck B."/>
            <person name="Bristow J."/>
            <person name="Eisen J.A."/>
            <person name="Markowitz V."/>
            <person name="Hugenholtz P."/>
            <person name="Kyrpides N.C."/>
            <person name="Klenk H.P."/>
            <person name="Chen F."/>
        </authorList>
    </citation>
    <scope>NUCLEOTIDE SEQUENCE [LARGE SCALE GENOMIC DNA]</scope>
    <source>
        <strain evidence="3">ATCC 33386 / NCTC 11300</strain>
    </source>
</reference>
<evidence type="ECO:0008006" key="4">
    <source>
        <dbReference type="Google" id="ProtNLM"/>
    </source>
</evidence>
<evidence type="ECO:0000256" key="1">
    <source>
        <dbReference type="SAM" id="MobiDB-lite"/>
    </source>
</evidence>
<sequence length="676" mass="74304">MSEKKKLMMDLIEKDKKEQRELYEGNKSLGSTLDTRNKAFSENSEEIKRRLEEVNGQVSGNSEKTSLGTSDMISGAFSEVLSKNNFVKGMAAGAGSGLLSAAGLGNIMGIHDFVEFHSKNADILVNDEKLDFKDVKFKISEVMNEHSVLYMDFTFSTKDTDKYKGYVYSLMNTVKIDLNRIKDTGEEDFKAVFDGIIEDIEITESKGEHSSGRILAYSKSILMDRVPKFRSFQNTDLTVDEVIKEIGAEYPEITIHIDDSLVGKKIPYMMLQIEETDFQFINRMLNIMNYSVSCHLGSLVCGLLELTVYDLPIETEFYTAIRKNKNLLYKIKGTNPFNVVEKVNIIDGESEVVRVVYSSDIWIENNIIQCEMVLLDLNEKQLRYDFPLVKNRNMLGRVIEGKIMEVTSEEGIAVMTLDLTSGLAKLTDRESVAYPDKYAGSFKFPYMTPMSQTNTGFWPSPEANDQVVLVIDDFNESLSYVQGAVNNPGNGRFSDPTVRNFTLPPDPSVISPENAAPYNEMGIKNSSSGTYGRKGDSSGNKAAHKSGGRPAAHFQLDSSKFVVDVTSFISLSAKSSVSINSQDTMGISAKSVMGISSDNVMNIDGKNMLTVGGSAGTITVNSKGLMLVGSEASIFVNATDNIAHTSKVIMSSGSDTATYGSGSVAVITADDIKLNG</sequence>
<reference evidence="3" key="1">
    <citation type="submission" date="2009-09" db="EMBL/GenBank/DDBJ databases">
        <title>The complete chromosome of Sebaldella termitidis ATCC 33386.</title>
        <authorList>
            <consortium name="US DOE Joint Genome Institute (JGI-PGF)"/>
            <person name="Lucas S."/>
            <person name="Copeland A."/>
            <person name="Lapidus A."/>
            <person name="Glavina del Rio T."/>
            <person name="Dalin E."/>
            <person name="Tice H."/>
            <person name="Bruce D."/>
            <person name="Goodwin L."/>
            <person name="Pitluck S."/>
            <person name="Kyrpides N."/>
            <person name="Mavromatis K."/>
            <person name="Ivanova N."/>
            <person name="Mikhailova N."/>
            <person name="Sims D."/>
            <person name="Meincke L."/>
            <person name="Brettin T."/>
            <person name="Detter J.C."/>
            <person name="Han C."/>
            <person name="Larimer F."/>
            <person name="Land M."/>
            <person name="Hauser L."/>
            <person name="Markowitz V."/>
            <person name="Cheng J.F."/>
            <person name="Hugenholtz P."/>
            <person name="Woyke T."/>
            <person name="Wu D."/>
            <person name="Eisen J.A."/>
        </authorList>
    </citation>
    <scope>NUCLEOTIDE SEQUENCE [LARGE SCALE GENOMIC DNA]</scope>
    <source>
        <strain evidence="3">ATCC 33386 / NCTC 11300</strain>
    </source>
</reference>
<gene>
    <name evidence="2" type="ordered locus">Sterm_0437</name>
</gene>
<dbReference type="STRING" id="526218.Sterm_0437"/>
<organism evidence="2 3">
    <name type="scientific">Sebaldella termitidis (strain ATCC 33386 / NCTC 11300)</name>
    <dbReference type="NCBI Taxonomy" id="526218"/>
    <lineage>
        <taxon>Bacteria</taxon>
        <taxon>Fusobacteriati</taxon>
        <taxon>Fusobacteriota</taxon>
        <taxon>Fusobacteriia</taxon>
        <taxon>Fusobacteriales</taxon>
        <taxon>Leptotrichiaceae</taxon>
        <taxon>Sebaldella</taxon>
    </lineage>
</organism>
<dbReference type="Proteomes" id="UP000000845">
    <property type="component" value="Chromosome"/>
</dbReference>
<feature type="region of interest" description="Disordered" evidence="1">
    <location>
        <begin position="504"/>
        <end position="551"/>
    </location>
</feature>
<evidence type="ECO:0000313" key="2">
    <source>
        <dbReference type="EMBL" id="ACZ07317.1"/>
    </source>
</evidence>
<dbReference type="AlphaFoldDB" id="D1AMU1"/>
<dbReference type="KEGG" id="str:Sterm_0437"/>
<proteinExistence type="predicted"/>
<dbReference type="SUPFAM" id="SSF69279">
    <property type="entry name" value="Phage tail proteins"/>
    <property type="match status" value="1"/>
</dbReference>
<keyword evidence="3" id="KW-1185">Reference proteome</keyword>
<dbReference type="eggNOG" id="COG3501">
    <property type="taxonomic scope" value="Bacteria"/>
</dbReference>
<protein>
    <recommendedName>
        <fullName evidence="4">Gp5/Type VI secretion system Vgr protein OB-fold domain-containing protein</fullName>
    </recommendedName>
</protein>
<name>D1AMU1_SEBTE</name>
<accession>D1AMU1</accession>
<dbReference type="EMBL" id="CP001739">
    <property type="protein sequence ID" value="ACZ07317.1"/>
    <property type="molecule type" value="Genomic_DNA"/>
</dbReference>
<dbReference type="HOGENOM" id="CLU_030496_1_0_0"/>
<dbReference type="RefSeq" id="WP_012859916.1">
    <property type="nucleotide sequence ID" value="NC_013517.1"/>
</dbReference>
<dbReference type="Pfam" id="PF05954">
    <property type="entry name" value="Phage_GPD"/>
    <property type="match status" value="1"/>
</dbReference>
<evidence type="ECO:0000313" key="3">
    <source>
        <dbReference type="Proteomes" id="UP000000845"/>
    </source>
</evidence>